<name>A0A5S5BRU2_9FLAO</name>
<dbReference type="AlphaFoldDB" id="A0A5S5BRU2"/>
<gene>
    <name evidence="2" type="ORF">BD809_1168</name>
</gene>
<comment type="caution">
    <text evidence="2">The sequence shown here is derived from an EMBL/GenBank/DDBJ whole genome shotgun (WGS) entry which is preliminary data.</text>
</comment>
<dbReference type="RefSeq" id="WP_148783860.1">
    <property type="nucleotide sequence ID" value="NZ_VNHU01000016.1"/>
</dbReference>
<dbReference type="OrthoDB" id="1178393at2"/>
<dbReference type="EMBL" id="VNHU01000016">
    <property type="protein sequence ID" value="TYP69911.1"/>
    <property type="molecule type" value="Genomic_DNA"/>
</dbReference>
<evidence type="ECO:0000313" key="3">
    <source>
        <dbReference type="Proteomes" id="UP000324376"/>
    </source>
</evidence>
<dbReference type="PROSITE" id="PS51257">
    <property type="entry name" value="PROKAR_LIPOPROTEIN"/>
    <property type="match status" value="1"/>
</dbReference>
<accession>A0A5S5BRU2</accession>
<feature type="chain" id="PRO_5024391342" evidence="1">
    <location>
        <begin position="20"/>
        <end position="145"/>
    </location>
</feature>
<evidence type="ECO:0000313" key="2">
    <source>
        <dbReference type="EMBL" id="TYP69911.1"/>
    </source>
</evidence>
<organism evidence="2 3">
    <name type="scientific">Aquimarina intermedia</name>
    <dbReference type="NCBI Taxonomy" id="350814"/>
    <lineage>
        <taxon>Bacteria</taxon>
        <taxon>Pseudomonadati</taxon>
        <taxon>Bacteroidota</taxon>
        <taxon>Flavobacteriia</taxon>
        <taxon>Flavobacteriales</taxon>
        <taxon>Flavobacteriaceae</taxon>
        <taxon>Aquimarina</taxon>
    </lineage>
</organism>
<evidence type="ECO:0000256" key="1">
    <source>
        <dbReference type="SAM" id="SignalP"/>
    </source>
</evidence>
<keyword evidence="1" id="KW-0732">Signal</keyword>
<proteinExistence type="predicted"/>
<keyword evidence="3" id="KW-1185">Reference proteome</keyword>
<sequence>MKRQLICLVTILFILSSCADDENIAEKQTTNKKNVTDCELTIEPNTLVSICVDGASVALPDEVITFASTFYSKNDDPATSQFLWTIESGSMQIMNIENTFDELIAKSIATIKFSSNYSGNGIIVVKAENETGSGSDKHLIDLESN</sequence>
<protein>
    <submittedName>
        <fullName evidence="2">Uncharacterized protein</fullName>
    </submittedName>
</protein>
<feature type="signal peptide" evidence="1">
    <location>
        <begin position="1"/>
        <end position="19"/>
    </location>
</feature>
<dbReference type="Proteomes" id="UP000324376">
    <property type="component" value="Unassembled WGS sequence"/>
</dbReference>
<reference evidence="2 3" key="1">
    <citation type="submission" date="2019-07" db="EMBL/GenBank/DDBJ databases">
        <title>Genomic Encyclopedia of Archaeal and Bacterial Type Strains, Phase II (KMG-II): from individual species to whole genera.</title>
        <authorList>
            <person name="Goeker M."/>
        </authorList>
    </citation>
    <scope>NUCLEOTIDE SEQUENCE [LARGE SCALE GENOMIC DNA]</scope>
    <source>
        <strain evidence="2 3">DSM 17527</strain>
    </source>
</reference>